<keyword evidence="2 3" id="KW-0413">Isomerase</keyword>
<sequence>MATQPKLIGVLGGMGPAATAEFMQQVIGNTVAETDQGHVPMLVFSDPSIPDRSTAILDVNALSPLPALRDYAQRLERAGSTVIVIPCNTAHHFYALISAAVGIPVLHIADAVIRNLEDMPDGVSRNVAVMATAGTVASGFYQTYLDASGRACLIPDRIEQALISHAIYEIKASRVTVAVLMVVAAARLLRLRGATCVILGCTELASVRQAVEEELPVVDSTQALALACVRYGMAQVTIPNVIQALSLA</sequence>
<accession>A0A6M8HLI2</accession>
<dbReference type="AlphaFoldDB" id="A0A6M8HLI2"/>
<name>A0A6M8HLI2_9PROT</name>
<dbReference type="Proteomes" id="UP000500767">
    <property type="component" value="Chromosome"/>
</dbReference>
<reference evidence="3 4" key="1">
    <citation type="journal article" date="2014" name="World J. Microbiol. Biotechnol.">
        <title>Biodiversity and physiological characteristics of Antarctic and Arctic lichens-associated bacteria.</title>
        <authorList>
            <person name="Lee Y.M."/>
            <person name="Kim E.H."/>
            <person name="Lee H.K."/>
            <person name="Hong S.G."/>
        </authorList>
    </citation>
    <scope>NUCLEOTIDE SEQUENCE [LARGE SCALE GENOMIC DNA]</scope>
    <source>
        <strain evidence="3 4">PAMC 26569</strain>
    </source>
</reference>
<dbReference type="KEGG" id="lck:HN018_03455"/>
<dbReference type="PANTHER" id="PTHR21198">
    <property type="entry name" value="GLUTAMATE RACEMASE"/>
    <property type="match status" value="1"/>
</dbReference>
<keyword evidence="4" id="KW-1185">Reference proteome</keyword>
<proteinExistence type="inferred from homology"/>
<dbReference type="Gene3D" id="3.40.50.1860">
    <property type="match status" value="2"/>
</dbReference>
<dbReference type="PANTHER" id="PTHR21198:SF7">
    <property type="entry name" value="ASPARTATE-GLUTAMATE RACEMASE FAMILY"/>
    <property type="match status" value="1"/>
</dbReference>
<protein>
    <submittedName>
        <fullName evidence="3">Amino acid racemase</fullName>
        <ecNumber evidence="3">5.1.1.-</ecNumber>
    </submittedName>
</protein>
<dbReference type="GO" id="GO:0047661">
    <property type="term" value="F:amino-acid racemase activity"/>
    <property type="evidence" value="ECO:0007669"/>
    <property type="project" value="InterPro"/>
</dbReference>
<gene>
    <name evidence="3" type="ORF">HN018_03455</name>
</gene>
<dbReference type="InterPro" id="IPR001920">
    <property type="entry name" value="Asp/Glu_race"/>
</dbReference>
<dbReference type="EMBL" id="CP053708">
    <property type="protein sequence ID" value="QKE89223.1"/>
    <property type="molecule type" value="Genomic_DNA"/>
</dbReference>
<dbReference type="InterPro" id="IPR015942">
    <property type="entry name" value="Asp/Glu/hydantoin_racemase"/>
</dbReference>
<dbReference type="NCBIfam" id="TIGR00035">
    <property type="entry name" value="asp_race"/>
    <property type="match status" value="1"/>
</dbReference>
<organism evidence="3 4">
    <name type="scientific">Lichenicola cladoniae</name>
    <dbReference type="NCBI Taxonomy" id="1484109"/>
    <lineage>
        <taxon>Bacteria</taxon>
        <taxon>Pseudomonadati</taxon>
        <taxon>Pseudomonadota</taxon>
        <taxon>Alphaproteobacteria</taxon>
        <taxon>Acetobacterales</taxon>
        <taxon>Acetobacteraceae</taxon>
        <taxon>Lichenicola</taxon>
    </lineage>
</organism>
<dbReference type="InterPro" id="IPR004380">
    <property type="entry name" value="Asp_race"/>
</dbReference>
<evidence type="ECO:0000256" key="1">
    <source>
        <dbReference type="ARBA" id="ARBA00007847"/>
    </source>
</evidence>
<comment type="similarity">
    <text evidence="1">Belongs to the aspartate/glutamate racemases family.</text>
</comment>
<dbReference type="RefSeq" id="WP_171833597.1">
    <property type="nucleotide sequence ID" value="NZ_CP053708.1"/>
</dbReference>
<dbReference type="EC" id="5.1.1.-" evidence="3"/>
<evidence type="ECO:0000313" key="3">
    <source>
        <dbReference type="EMBL" id="QKE89223.1"/>
    </source>
</evidence>
<dbReference type="SUPFAM" id="SSF53681">
    <property type="entry name" value="Aspartate/glutamate racemase"/>
    <property type="match status" value="2"/>
</dbReference>
<evidence type="ECO:0000256" key="2">
    <source>
        <dbReference type="ARBA" id="ARBA00023235"/>
    </source>
</evidence>
<evidence type="ECO:0000313" key="4">
    <source>
        <dbReference type="Proteomes" id="UP000500767"/>
    </source>
</evidence>
<dbReference type="Pfam" id="PF01177">
    <property type="entry name" value="Asp_Glu_race"/>
    <property type="match status" value="1"/>
</dbReference>